<reference evidence="1 2" key="1">
    <citation type="submission" date="2020-02" db="EMBL/GenBank/DDBJ databases">
        <authorList>
            <person name="Ferguson B K."/>
        </authorList>
    </citation>
    <scope>NUCLEOTIDE SEQUENCE [LARGE SCALE GENOMIC DNA]</scope>
</reference>
<feature type="non-terminal residue" evidence="1">
    <location>
        <position position="50"/>
    </location>
</feature>
<organism evidence="1 2">
    <name type="scientific">Nesidiocoris tenuis</name>
    <dbReference type="NCBI Taxonomy" id="355587"/>
    <lineage>
        <taxon>Eukaryota</taxon>
        <taxon>Metazoa</taxon>
        <taxon>Ecdysozoa</taxon>
        <taxon>Arthropoda</taxon>
        <taxon>Hexapoda</taxon>
        <taxon>Insecta</taxon>
        <taxon>Pterygota</taxon>
        <taxon>Neoptera</taxon>
        <taxon>Paraneoptera</taxon>
        <taxon>Hemiptera</taxon>
        <taxon>Heteroptera</taxon>
        <taxon>Panheteroptera</taxon>
        <taxon>Cimicomorpha</taxon>
        <taxon>Miridae</taxon>
        <taxon>Dicyphina</taxon>
        <taxon>Nesidiocoris</taxon>
    </lineage>
</organism>
<sequence>MRQRIRHHLADNVSANLFPGYGAFVKNCQPQQFPERRRQILAAGDDASRT</sequence>
<dbReference type="Proteomes" id="UP000479000">
    <property type="component" value="Unassembled WGS sequence"/>
</dbReference>
<accession>A0A6H5FV90</accession>
<keyword evidence="2" id="KW-1185">Reference proteome</keyword>
<proteinExistence type="predicted"/>
<name>A0A6H5FV90_9HEMI</name>
<evidence type="ECO:0000313" key="1">
    <source>
        <dbReference type="EMBL" id="CAA9993589.1"/>
    </source>
</evidence>
<gene>
    <name evidence="1" type="ORF">NTEN_LOCUS506</name>
</gene>
<protein>
    <submittedName>
        <fullName evidence="1">Uncharacterized protein</fullName>
    </submittedName>
</protein>
<dbReference type="AlphaFoldDB" id="A0A6H5FV90"/>
<evidence type="ECO:0000313" key="2">
    <source>
        <dbReference type="Proteomes" id="UP000479000"/>
    </source>
</evidence>
<dbReference type="EMBL" id="CADCXU010000817">
    <property type="protein sequence ID" value="CAA9993589.1"/>
    <property type="molecule type" value="Genomic_DNA"/>
</dbReference>